<dbReference type="CDD" id="cd10027">
    <property type="entry name" value="UDG-F1-like"/>
    <property type="match status" value="1"/>
</dbReference>
<dbReference type="InterPro" id="IPR002043">
    <property type="entry name" value="UDG_fam1"/>
</dbReference>
<organism evidence="7 8">
    <name type="scientific">Hanseniaspora valbyensis NRRL Y-1626</name>
    <dbReference type="NCBI Taxonomy" id="766949"/>
    <lineage>
        <taxon>Eukaryota</taxon>
        <taxon>Fungi</taxon>
        <taxon>Dikarya</taxon>
        <taxon>Ascomycota</taxon>
        <taxon>Saccharomycotina</taxon>
        <taxon>Saccharomycetes</taxon>
        <taxon>Saccharomycodales</taxon>
        <taxon>Saccharomycodaceae</taxon>
        <taxon>Hanseniaspora</taxon>
    </lineage>
</organism>
<evidence type="ECO:0000256" key="4">
    <source>
        <dbReference type="ARBA" id="ARBA00023204"/>
    </source>
</evidence>
<proteinExistence type="inferred from homology"/>
<dbReference type="SMART" id="SM00986">
    <property type="entry name" value="UDG"/>
    <property type="match status" value="1"/>
</dbReference>
<keyword evidence="3 5" id="KW-0378">Hydrolase</keyword>
<dbReference type="Proteomes" id="UP000092321">
    <property type="component" value="Unassembled WGS sequence"/>
</dbReference>
<comment type="subcellular location">
    <subcellularLocation>
        <location evidence="5">Mitochondrion</location>
    </subcellularLocation>
    <subcellularLocation>
        <location evidence="5">Nucleus</location>
    </subcellularLocation>
</comment>
<evidence type="ECO:0000256" key="3">
    <source>
        <dbReference type="ARBA" id="ARBA00022801"/>
    </source>
</evidence>
<keyword evidence="5" id="KW-0539">Nucleus</keyword>
<evidence type="ECO:0000313" key="8">
    <source>
        <dbReference type="Proteomes" id="UP000092321"/>
    </source>
</evidence>
<evidence type="ECO:0000256" key="1">
    <source>
        <dbReference type="ARBA" id="ARBA00008184"/>
    </source>
</evidence>
<protein>
    <recommendedName>
        <fullName evidence="5">Uracil-DNA glycosylase</fullName>
        <shortName evidence="5">UDG</shortName>
        <ecNumber evidence="5">3.2.2.27</ecNumber>
    </recommendedName>
</protein>
<accession>A0A1B7TCN7</accession>
<dbReference type="InterPro" id="IPR005122">
    <property type="entry name" value="Uracil-DNA_glycosylase-like"/>
</dbReference>
<evidence type="ECO:0000313" key="7">
    <source>
        <dbReference type="EMBL" id="OBA26481.1"/>
    </source>
</evidence>
<dbReference type="InterPro" id="IPR036895">
    <property type="entry name" value="Uracil-DNA_glycosylase-like_sf"/>
</dbReference>
<dbReference type="HAMAP" id="MF_00148">
    <property type="entry name" value="UDG"/>
    <property type="match status" value="1"/>
</dbReference>
<dbReference type="Gene3D" id="3.40.470.10">
    <property type="entry name" value="Uracil-DNA glycosylase-like domain"/>
    <property type="match status" value="1"/>
</dbReference>
<dbReference type="EMBL" id="LXPE01000017">
    <property type="protein sequence ID" value="OBA26481.1"/>
    <property type="molecule type" value="Genomic_DNA"/>
</dbReference>
<gene>
    <name evidence="5" type="primary">UNG1</name>
    <name evidence="7" type="ORF">HANVADRAFT_53089</name>
</gene>
<evidence type="ECO:0000259" key="6">
    <source>
        <dbReference type="SMART" id="SM00986"/>
    </source>
</evidence>
<dbReference type="GO" id="GO:0097510">
    <property type="term" value="P:base-excision repair, AP site formation via deaminated base removal"/>
    <property type="evidence" value="ECO:0007669"/>
    <property type="project" value="TreeGrafter"/>
</dbReference>
<feature type="domain" description="Uracil-DNA glycosylase-like" evidence="6">
    <location>
        <begin position="132"/>
        <end position="308"/>
    </location>
</feature>
<evidence type="ECO:0000256" key="5">
    <source>
        <dbReference type="HAMAP-Rule" id="MF_03166"/>
    </source>
</evidence>
<keyword evidence="5" id="KW-0496">Mitochondrion</keyword>
<dbReference type="AlphaFoldDB" id="A0A1B7TCN7"/>
<feature type="active site" description="Proton acceptor" evidence="5">
    <location>
        <position position="147"/>
    </location>
</feature>
<comment type="caution">
    <text evidence="7">The sequence shown here is derived from an EMBL/GenBank/DDBJ whole genome shotgun (WGS) entry which is preliminary data.</text>
</comment>
<dbReference type="NCBIfam" id="TIGR00628">
    <property type="entry name" value="ung"/>
    <property type="match status" value="1"/>
</dbReference>
<dbReference type="OrthoDB" id="10031947at2759"/>
<name>A0A1B7TCN7_9ASCO</name>
<dbReference type="GO" id="GO:0005634">
    <property type="term" value="C:nucleus"/>
    <property type="evidence" value="ECO:0007669"/>
    <property type="project" value="UniProtKB-SubCell"/>
</dbReference>
<dbReference type="NCBIfam" id="NF003592">
    <property type="entry name" value="PRK05254.1-5"/>
    <property type="match status" value="1"/>
</dbReference>
<dbReference type="PANTHER" id="PTHR11264:SF0">
    <property type="entry name" value="URACIL-DNA GLYCOSYLASE"/>
    <property type="match status" value="1"/>
</dbReference>
<keyword evidence="2 5" id="KW-0227">DNA damage</keyword>
<dbReference type="SMART" id="SM00987">
    <property type="entry name" value="UreE_C"/>
    <property type="match status" value="1"/>
</dbReference>
<reference evidence="8" key="1">
    <citation type="journal article" date="2016" name="Proc. Natl. Acad. Sci. U.S.A.">
        <title>Comparative genomics of biotechnologically important yeasts.</title>
        <authorList>
            <person name="Riley R."/>
            <person name="Haridas S."/>
            <person name="Wolfe K.H."/>
            <person name="Lopes M.R."/>
            <person name="Hittinger C.T."/>
            <person name="Goeker M."/>
            <person name="Salamov A.A."/>
            <person name="Wisecaver J.H."/>
            <person name="Long T.M."/>
            <person name="Calvey C.H."/>
            <person name="Aerts A.L."/>
            <person name="Barry K.W."/>
            <person name="Choi C."/>
            <person name="Clum A."/>
            <person name="Coughlan A.Y."/>
            <person name="Deshpande S."/>
            <person name="Douglass A.P."/>
            <person name="Hanson S.J."/>
            <person name="Klenk H.-P."/>
            <person name="LaButti K.M."/>
            <person name="Lapidus A."/>
            <person name="Lindquist E.A."/>
            <person name="Lipzen A.M."/>
            <person name="Meier-Kolthoff J.P."/>
            <person name="Ohm R.A."/>
            <person name="Otillar R.P."/>
            <person name="Pangilinan J.L."/>
            <person name="Peng Y."/>
            <person name="Rokas A."/>
            <person name="Rosa C.A."/>
            <person name="Scheuner C."/>
            <person name="Sibirny A.A."/>
            <person name="Slot J.C."/>
            <person name="Stielow J.B."/>
            <person name="Sun H."/>
            <person name="Kurtzman C.P."/>
            <person name="Blackwell M."/>
            <person name="Grigoriev I.V."/>
            <person name="Jeffries T.W."/>
        </authorList>
    </citation>
    <scope>NUCLEOTIDE SEQUENCE [LARGE SCALE GENOMIC DNA]</scope>
    <source>
        <strain evidence="8">NRRL Y-1626</strain>
    </source>
</reference>
<dbReference type="GO" id="GO:0005739">
    <property type="term" value="C:mitochondrion"/>
    <property type="evidence" value="ECO:0007669"/>
    <property type="project" value="UniProtKB-SubCell"/>
</dbReference>
<comment type="function">
    <text evidence="5">Excises uracil residues from the DNA which can arise as a result of misincorporation of dUMP residues by DNA polymerase or due to deamination of cytosine.</text>
</comment>
<dbReference type="GO" id="GO:0004844">
    <property type="term" value="F:uracil DNA N-glycosylase activity"/>
    <property type="evidence" value="ECO:0007669"/>
    <property type="project" value="UniProtKB-UniRule"/>
</dbReference>
<dbReference type="SUPFAM" id="SSF52141">
    <property type="entry name" value="Uracil-DNA glycosylase-like"/>
    <property type="match status" value="1"/>
</dbReference>
<keyword evidence="4 5" id="KW-0234">DNA repair</keyword>
<dbReference type="PANTHER" id="PTHR11264">
    <property type="entry name" value="URACIL-DNA GLYCOSYLASE"/>
    <property type="match status" value="1"/>
</dbReference>
<comment type="similarity">
    <text evidence="1 5">Belongs to the uracil-DNA glycosylase (UDG) superfamily. UNG family.</text>
</comment>
<comment type="catalytic activity">
    <reaction evidence="5">
        <text>Hydrolyzes single-stranded DNA or mismatched double-stranded DNA and polynucleotides, releasing free uracil.</text>
        <dbReference type="EC" id="3.2.2.27"/>
    </reaction>
</comment>
<dbReference type="EC" id="3.2.2.27" evidence="5"/>
<sequence length="336" mass="39237">MSKFKVAGNSVSKAITKKNKTTQSTITSFLKVKNKSIEQNLNIKDDLKIKINPEDTFINNNNNNEIAEKEDSFFNNNELLKLEKDTIPNDWFKLLSSIFKQKYFLDLKKFINSEYASRTIYPPMEEIYSFAQLTNLDNIKCIIIGQDPYHNEGQAHGLAFSINNSKLKSLPPSLKNIYKAVRLNYPDIKNLDDTYGNLKNWSNQGVLLTNRLLTVEKNKPLSHKKKGWELFQDQLLINLVNFKIEKKEKFVFMLWGDQAKNTVYKNTKLMTLVNKNKDMIKIIENVHPSPLSCNRKIINPVTKEKDFRPWFDKRDFKECNDWLSENGLKIIDWGNK</sequence>
<evidence type="ECO:0000256" key="2">
    <source>
        <dbReference type="ARBA" id="ARBA00022763"/>
    </source>
</evidence>
<dbReference type="Pfam" id="PF03167">
    <property type="entry name" value="UDG"/>
    <property type="match status" value="1"/>
</dbReference>
<keyword evidence="8" id="KW-1185">Reference proteome</keyword>